<comment type="subcellular location">
    <subcellularLocation>
        <location evidence="1">Cell membrane</location>
        <topology evidence="1">Multi-pass membrane protein</topology>
    </subcellularLocation>
</comment>
<dbReference type="RefSeq" id="WP_246052784.1">
    <property type="nucleotide sequence ID" value="NZ_RJKE01000001.1"/>
</dbReference>
<dbReference type="SUPFAM" id="SSF81345">
    <property type="entry name" value="ABC transporter involved in vitamin B12 uptake, BtuC"/>
    <property type="match status" value="1"/>
</dbReference>
<feature type="transmembrane region" description="Helical" evidence="9">
    <location>
        <begin position="88"/>
        <end position="105"/>
    </location>
</feature>
<keyword evidence="11" id="KW-1185">Reference proteome</keyword>
<evidence type="ECO:0000256" key="6">
    <source>
        <dbReference type="ARBA" id="ARBA00022989"/>
    </source>
</evidence>
<dbReference type="InterPro" id="IPR000522">
    <property type="entry name" value="ABC_transptr_permease_BtuC"/>
</dbReference>
<dbReference type="CDD" id="cd06550">
    <property type="entry name" value="TM_ABC_iron-siderophores_like"/>
    <property type="match status" value="1"/>
</dbReference>
<feature type="transmembrane region" description="Helical" evidence="9">
    <location>
        <begin position="333"/>
        <end position="351"/>
    </location>
</feature>
<keyword evidence="3" id="KW-0813">Transport</keyword>
<dbReference type="PANTHER" id="PTHR30472">
    <property type="entry name" value="FERRIC ENTEROBACTIN TRANSPORT SYSTEM PERMEASE PROTEIN"/>
    <property type="match status" value="1"/>
</dbReference>
<feature type="transmembrane region" description="Helical" evidence="9">
    <location>
        <begin position="32"/>
        <end position="55"/>
    </location>
</feature>
<dbReference type="GO" id="GO:0005886">
    <property type="term" value="C:plasma membrane"/>
    <property type="evidence" value="ECO:0007669"/>
    <property type="project" value="UniProtKB-SubCell"/>
</dbReference>
<feature type="transmembrane region" description="Helical" evidence="9">
    <location>
        <begin position="143"/>
        <end position="162"/>
    </location>
</feature>
<dbReference type="AlphaFoldDB" id="A0A3N1CW80"/>
<comment type="caution">
    <text evidence="10">The sequence shown here is derived from an EMBL/GenBank/DDBJ whole genome shotgun (WGS) entry which is preliminary data.</text>
</comment>
<dbReference type="EMBL" id="RJKE01000001">
    <property type="protein sequence ID" value="ROO85546.1"/>
    <property type="molecule type" value="Genomic_DNA"/>
</dbReference>
<evidence type="ECO:0000256" key="5">
    <source>
        <dbReference type="ARBA" id="ARBA00022692"/>
    </source>
</evidence>
<protein>
    <submittedName>
        <fullName evidence="10">Iron complex transport system permease protein</fullName>
    </submittedName>
</protein>
<dbReference type="Pfam" id="PF01032">
    <property type="entry name" value="FecCD"/>
    <property type="match status" value="1"/>
</dbReference>
<feature type="transmembrane region" description="Helical" evidence="9">
    <location>
        <begin position="261"/>
        <end position="294"/>
    </location>
</feature>
<feature type="transmembrane region" description="Helical" evidence="9">
    <location>
        <begin position="217"/>
        <end position="241"/>
    </location>
</feature>
<comment type="similarity">
    <text evidence="2">Belongs to the binding-protein-dependent transport system permease family. FecCD subfamily.</text>
</comment>
<evidence type="ECO:0000256" key="4">
    <source>
        <dbReference type="ARBA" id="ARBA00022475"/>
    </source>
</evidence>
<feature type="compositionally biased region" description="Low complexity" evidence="8">
    <location>
        <begin position="13"/>
        <end position="23"/>
    </location>
</feature>
<evidence type="ECO:0000256" key="1">
    <source>
        <dbReference type="ARBA" id="ARBA00004651"/>
    </source>
</evidence>
<evidence type="ECO:0000313" key="11">
    <source>
        <dbReference type="Proteomes" id="UP000272400"/>
    </source>
</evidence>
<evidence type="ECO:0000256" key="9">
    <source>
        <dbReference type="SAM" id="Phobius"/>
    </source>
</evidence>
<evidence type="ECO:0000256" key="2">
    <source>
        <dbReference type="ARBA" id="ARBA00007935"/>
    </source>
</evidence>
<evidence type="ECO:0000256" key="3">
    <source>
        <dbReference type="ARBA" id="ARBA00022448"/>
    </source>
</evidence>
<evidence type="ECO:0000313" key="10">
    <source>
        <dbReference type="EMBL" id="ROO85546.1"/>
    </source>
</evidence>
<accession>A0A3N1CW80</accession>
<name>A0A3N1CW80_9ACTN</name>
<evidence type="ECO:0000256" key="7">
    <source>
        <dbReference type="ARBA" id="ARBA00023136"/>
    </source>
</evidence>
<reference evidence="10 11" key="1">
    <citation type="submission" date="2018-11" db="EMBL/GenBank/DDBJ databases">
        <title>Sequencing the genomes of 1000 actinobacteria strains.</title>
        <authorList>
            <person name="Klenk H.-P."/>
        </authorList>
    </citation>
    <scope>NUCLEOTIDE SEQUENCE [LARGE SCALE GENOMIC DNA]</scope>
    <source>
        <strain evidence="10 11">DSM 44254</strain>
    </source>
</reference>
<sequence length="359" mass="36493">MSDLPVTRGTTEPPAQGAPAGPALRRRRLGPLAAGLLVLVAALVAACVLSLAVGANALPFRTVWQALTHYDPANPHHLIVVEKRLPRTLVGITVGLGLAVAGVVMQGLTRNPLADPGLLGVNAGASLFVVLALGVFGVQGSGYLWFAFLGAAVVTVVVYGVASAAGRGGATPVTMVLAGAAVTAALTSLVTGILLTDRAALDEMRFWQVGALSARDFTIFWQTLPGIAAGLVLAFAVSRGLNGLAMGEEVARGLGQKVGLVRAFAAISVVLLCGSATAAAGPISFVGLMVAHFAVRMAGPDHRWSIPYAALAGPTLLIGCDVLGRVVVRPGELQVGVVVAAVGAPLLVALIRMRGKGRR</sequence>
<keyword evidence="4" id="KW-1003">Cell membrane</keyword>
<dbReference type="FunFam" id="1.10.3470.10:FF:000001">
    <property type="entry name" value="Vitamin B12 ABC transporter permease BtuC"/>
    <property type="match status" value="1"/>
</dbReference>
<feature type="transmembrane region" description="Helical" evidence="9">
    <location>
        <begin position="174"/>
        <end position="196"/>
    </location>
</feature>
<keyword evidence="5 9" id="KW-0812">Transmembrane</keyword>
<gene>
    <name evidence="10" type="ORF">EDD29_3092</name>
</gene>
<keyword evidence="7 9" id="KW-0472">Membrane</keyword>
<dbReference type="Proteomes" id="UP000272400">
    <property type="component" value="Unassembled WGS sequence"/>
</dbReference>
<evidence type="ECO:0000256" key="8">
    <source>
        <dbReference type="SAM" id="MobiDB-lite"/>
    </source>
</evidence>
<organism evidence="10 11">
    <name type="scientific">Actinocorallia herbida</name>
    <dbReference type="NCBI Taxonomy" id="58109"/>
    <lineage>
        <taxon>Bacteria</taxon>
        <taxon>Bacillati</taxon>
        <taxon>Actinomycetota</taxon>
        <taxon>Actinomycetes</taxon>
        <taxon>Streptosporangiales</taxon>
        <taxon>Thermomonosporaceae</taxon>
        <taxon>Actinocorallia</taxon>
    </lineage>
</organism>
<proteinExistence type="inferred from homology"/>
<dbReference type="PANTHER" id="PTHR30472:SF1">
    <property type="entry name" value="FE(3+) DICITRATE TRANSPORT SYSTEM PERMEASE PROTEIN FECC-RELATED"/>
    <property type="match status" value="1"/>
</dbReference>
<dbReference type="Gene3D" id="1.10.3470.10">
    <property type="entry name" value="ABC transporter involved in vitamin B12 uptake, BtuC"/>
    <property type="match status" value="1"/>
</dbReference>
<dbReference type="GO" id="GO:0033214">
    <property type="term" value="P:siderophore-iron import into cell"/>
    <property type="evidence" value="ECO:0007669"/>
    <property type="project" value="TreeGrafter"/>
</dbReference>
<keyword evidence="6 9" id="KW-1133">Transmembrane helix</keyword>
<feature type="region of interest" description="Disordered" evidence="8">
    <location>
        <begin position="1"/>
        <end position="23"/>
    </location>
</feature>
<feature type="transmembrane region" description="Helical" evidence="9">
    <location>
        <begin position="117"/>
        <end position="136"/>
    </location>
</feature>
<dbReference type="InterPro" id="IPR037294">
    <property type="entry name" value="ABC_BtuC-like"/>
</dbReference>
<dbReference type="GO" id="GO:0022857">
    <property type="term" value="F:transmembrane transporter activity"/>
    <property type="evidence" value="ECO:0007669"/>
    <property type="project" value="InterPro"/>
</dbReference>
<feature type="transmembrane region" description="Helical" evidence="9">
    <location>
        <begin position="306"/>
        <end position="327"/>
    </location>
</feature>